<dbReference type="EMBL" id="BMAV01006670">
    <property type="protein sequence ID" value="GFY48808.1"/>
    <property type="molecule type" value="Genomic_DNA"/>
</dbReference>
<comment type="caution">
    <text evidence="1">The sequence shown here is derived from an EMBL/GenBank/DDBJ whole genome shotgun (WGS) entry which is preliminary data.</text>
</comment>
<dbReference type="Proteomes" id="UP000886998">
    <property type="component" value="Unassembled WGS sequence"/>
</dbReference>
<keyword evidence="2" id="KW-1185">Reference proteome</keyword>
<organism evidence="1 2">
    <name type="scientific">Trichonephila inaurata madagascariensis</name>
    <dbReference type="NCBI Taxonomy" id="2747483"/>
    <lineage>
        <taxon>Eukaryota</taxon>
        <taxon>Metazoa</taxon>
        <taxon>Ecdysozoa</taxon>
        <taxon>Arthropoda</taxon>
        <taxon>Chelicerata</taxon>
        <taxon>Arachnida</taxon>
        <taxon>Araneae</taxon>
        <taxon>Araneomorphae</taxon>
        <taxon>Entelegynae</taxon>
        <taxon>Araneoidea</taxon>
        <taxon>Nephilidae</taxon>
        <taxon>Trichonephila</taxon>
        <taxon>Trichonephila inaurata</taxon>
    </lineage>
</organism>
<sequence length="93" mass="10017">MNIPEAAALPGLVSNLPFVIVADDASSVDAKYHETLSGSNLSFEVDNRGVEGDIRGVEGTSEELRGTPLPLVALHCMLEWEVVPQHFLQCIPC</sequence>
<gene>
    <name evidence="1" type="ORF">TNIN_256341</name>
</gene>
<reference evidence="1" key="1">
    <citation type="submission" date="2020-08" db="EMBL/GenBank/DDBJ databases">
        <title>Multicomponent nature underlies the extraordinary mechanical properties of spider dragline silk.</title>
        <authorList>
            <person name="Kono N."/>
            <person name="Nakamura H."/>
            <person name="Mori M."/>
            <person name="Yoshida Y."/>
            <person name="Ohtoshi R."/>
            <person name="Malay A.D."/>
            <person name="Moran D.A.P."/>
            <person name="Tomita M."/>
            <person name="Numata K."/>
            <person name="Arakawa K."/>
        </authorList>
    </citation>
    <scope>NUCLEOTIDE SEQUENCE</scope>
</reference>
<accession>A0A8X6X8I5</accession>
<proteinExistence type="predicted"/>
<evidence type="ECO:0000313" key="1">
    <source>
        <dbReference type="EMBL" id="GFY48808.1"/>
    </source>
</evidence>
<evidence type="ECO:0000313" key="2">
    <source>
        <dbReference type="Proteomes" id="UP000886998"/>
    </source>
</evidence>
<dbReference type="AlphaFoldDB" id="A0A8X6X8I5"/>
<protein>
    <submittedName>
        <fullName evidence="1">Uncharacterized protein</fullName>
    </submittedName>
</protein>
<name>A0A8X6X8I5_9ARAC</name>